<dbReference type="RefSeq" id="WP_036793308.1">
    <property type="nucleotide sequence ID" value="NZ_LN794352.1"/>
</dbReference>
<dbReference type="InterPro" id="IPR045179">
    <property type="entry name" value="YgfZ/GcvT"/>
</dbReference>
<dbReference type="InterPro" id="IPR048451">
    <property type="entry name" value="YgfZ_barrel"/>
</dbReference>
<keyword evidence="1" id="KW-0290">Folate-binding</keyword>
<dbReference type="SUPFAM" id="SSF103025">
    <property type="entry name" value="Folate-binding domain"/>
    <property type="match status" value="1"/>
</dbReference>
<keyword evidence="1" id="KW-0963">Cytoplasm</keyword>
<sequence length="326" mass="35605">MNTWSTQHSFTPLALSTTDSLPDLAIINLSDWGMVTLVGPDSKSYLQGQLTCDVVSLAADASTFAGHCDAKGKLRTIMRVFHYQNGYGLVQRQSVMANQLPELKKYAVFSKTEITQAEVVILALVGSQAQTTIDHHFSGDADVRHNDTATVVKVDNARWLVITTAEQADSVITTLAPTAILATTELWDLYDIKAAMPRIDSTIELEFIPQAVNLQAVNGISFKKGCYTGQETVARAKYRGINKRAMYIVAGTATQCPQAGDALERSVGENWRKGGTVICGYQYSDNQALALVVLPNDLDADSQFRFAANPDALWHKLALPYDLNAE</sequence>
<accession>A0A0B7J540</accession>
<comment type="subcellular location">
    <subcellularLocation>
        <location evidence="1">Cytoplasm</location>
    </subcellularLocation>
</comment>
<dbReference type="InterPro" id="IPR029043">
    <property type="entry name" value="GcvT/YgfZ_C"/>
</dbReference>
<evidence type="ECO:0000313" key="2">
    <source>
        <dbReference type="EMBL" id="PSU96241.1"/>
    </source>
</evidence>
<dbReference type="NCBIfam" id="TIGR03317">
    <property type="entry name" value="ygfZ_signature"/>
    <property type="match status" value="1"/>
</dbReference>
<comment type="function">
    <text evidence="1">Folate-binding protein involved in regulating the level of ATP-DnaA and in the modification of some tRNAs. It is probably a key factor in regulatory networks that act via tRNA modification, such as initiation of chromosomal replication.</text>
</comment>
<dbReference type="GeneID" id="29942579"/>
<comment type="caution">
    <text evidence="2">The sequence shown here is derived from an EMBL/GenBank/DDBJ whole genome shotgun (WGS) entry which is preliminary data.</text>
</comment>
<dbReference type="GO" id="GO:0005542">
    <property type="term" value="F:folic acid binding"/>
    <property type="evidence" value="ECO:0007669"/>
    <property type="project" value="UniProtKB-UniRule"/>
</dbReference>
<keyword evidence="1" id="KW-0819">tRNA processing</keyword>
<feature type="binding site" evidence="1">
    <location>
        <position position="32"/>
    </location>
    <ligand>
        <name>folate</name>
        <dbReference type="ChEBI" id="CHEBI:62501"/>
    </ligand>
</feature>
<dbReference type="Gene3D" id="2.40.30.160">
    <property type="match status" value="1"/>
</dbReference>
<dbReference type="SUPFAM" id="SSF101790">
    <property type="entry name" value="Aminomethyltransferase beta-barrel domain"/>
    <property type="match status" value="1"/>
</dbReference>
<dbReference type="InterPro" id="IPR017703">
    <property type="entry name" value="YgfZ/GCV_T_CS"/>
</dbReference>
<gene>
    <name evidence="2" type="ORF">C9J27_16850</name>
</gene>
<comment type="similarity">
    <text evidence="1">Belongs to the tRNA-modifying YgfZ family.</text>
</comment>
<dbReference type="GO" id="GO:0009451">
    <property type="term" value="P:RNA modification"/>
    <property type="evidence" value="ECO:0007669"/>
    <property type="project" value="InterPro"/>
</dbReference>
<dbReference type="PANTHER" id="PTHR22602:SF0">
    <property type="entry name" value="TRANSFERASE CAF17, MITOCHONDRIAL-RELATED"/>
    <property type="match status" value="1"/>
</dbReference>
<feature type="binding site" evidence="1">
    <location>
        <position position="187"/>
    </location>
    <ligand>
        <name>folate</name>
        <dbReference type="ChEBI" id="CHEBI:62501"/>
    </ligand>
</feature>
<name>A0A0B7J540_9GAMM</name>
<dbReference type="Gene3D" id="3.30.70.1630">
    <property type="match status" value="1"/>
</dbReference>
<organism evidence="2 3">
    <name type="scientific">Photobacterium kishitanii</name>
    <dbReference type="NCBI Taxonomy" id="318456"/>
    <lineage>
        <taxon>Bacteria</taxon>
        <taxon>Pseudomonadati</taxon>
        <taxon>Pseudomonadota</taxon>
        <taxon>Gammaproteobacteria</taxon>
        <taxon>Vibrionales</taxon>
        <taxon>Vibrionaceae</taxon>
        <taxon>Photobacterium</taxon>
    </lineage>
</organism>
<dbReference type="Proteomes" id="UP000241426">
    <property type="component" value="Unassembled WGS sequence"/>
</dbReference>
<dbReference type="AlphaFoldDB" id="A0A0B7J540"/>
<dbReference type="EMBL" id="PYNF01000016">
    <property type="protein sequence ID" value="PSU96241.1"/>
    <property type="molecule type" value="Genomic_DNA"/>
</dbReference>
<evidence type="ECO:0000313" key="3">
    <source>
        <dbReference type="Proteomes" id="UP000241426"/>
    </source>
</evidence>
<dbReference type="InterPro" id="IPR023758">
    <property type="entry name" value="tRNA-modifying_YgfZ"/>
</dbReference>
<reference evidence="2 3" key="1">
    <citation type="submission" date="2018-01" db="EMBL/GenBank/DDBJ databases">
        <title>Whole genome sequencing of Histamine producing bacteria.</title>
        <authorList>
            <person name="Butler K."/>
        </authorList>
    </citation>
    <scope>NUCLEOTIDE SEQUENCE [LARGE SCALE GENOMIC DNA]</scope>
    <source>
        <strain evidence="2 3">FS-7.2</strain>
    </source>
</reference>
<accession>A0A2T3KEY7</accession>
<dbReference type="GO" id="GO:0016226">
    <property type="term" value="P:iron-sulfur cluster assembly"/>
    <property type="evidence" value="ECO:0007669"/>
    <property type="project" value="TreeGrafter"/>
</dbReference>
<dbReference type="Pfam" id="PF21130">
    <property type="entry name" value="YgfZ_barrel"/>
    <property type="match status" value="1"/>
</dbReference>
<protein>
    <recommendedName>
        <fullName evidence="1">tRNA-modifying protein YgfZ</fullName>
    </recommendedName>
</protein>
<dbReference type="eggNOG" id="COG0354">
    <property type="taxonomic scope" value="Bacteria"/>
</dbReference>
<dbReference type="HAMAP" id="MF_01175">
    <property type="entry name" value="tRNA_modifying_YgfZ"/>
    <property type="match status" value="1"/>
</dbReference>
<dbReference type="Gene3D" id="3.30.70.1400">
    <property type="entry name" value="Aminomethyltransferase beta-barrel domains"/>
    <property type="match status" value="1"/>
</dbReference>
<dbReference type="NCBIfam" id="NF007110">
    <property type="entry name" value="PRK09559.1"/>
    <property type="match status" value="1"/>
</dbReference>
<proteinExistence type="inferred from homology"/>
<dbReference type="GO" id="GO:0005737">
    <property type="term" value="C:cytoplasm"/>
    <property type="evidence" value="ECO:0007669"/>
    <property type="project" value="UniProtKB-SubCell"/>
</dbReference>
<dbReference type="PANTHER" id="PTHR22602">
    <property type="entry name" value="TRANSFERASE CAF17, MITOCHONDRIAL-RELATED"/>
    <property type="match status" value="1"/>
</dbReference>
<evidence type="ECO:0000256" key="1">
    <source>
        <dbReference type="HAMAP-Rule" id="MF_01175"/>
    </source>
</evidence>
<dbReference type="GO" id="GO:0008033">
    <property type="term" value="P:tRNA processing"/>
    <property type="evidence" value="ECO:0007669"/>
    <property type="project" value="UniProtKB-UniRule"/>
</dbReference>